<evidence type="ECO:0000313" key="3">
    <source>
        <dbReference type="Proteomes" id="UP000236327"/>
    </source>
</evidence>
<protein>
    <submittedName>
        <fullName evidence="2">Uncharacterized protein</fullName>
    </submittedName>
</protein>
<dbReference type="Proteomes" id="UP000236327">
    <property type="component" value="Unassembled WGS sequence"/>
</dbReference>
<keyword evidence="1" id="KW-0812">Transmembrane</keyword>
<dbReference type="EMBL" id="LYMM01000003">
    <property type="protein sequence ID" value="PNU06136.1"/>
    <property type="molecule type" value="Genomic_DNA"/>
</dbReference>
<comment type="caution">
    <text evidence="2">The sequence shown here is derived from an EMBL/GenBank/DDBJ whole genome shotgun (WGS) entry which is preliminary data.</text>
</comment>
<gene>
    <name evidence="2" type="ORF">A8V01_12300</name>
</gene>
<name>A0A2K2G521_9SPHN</name>
<organism evidence="2 3">
    <name type="scientific">Novosphingobium guangzhouense</name>
    <dbReference type="NCBI Taxonomy" id="1850347"/>
    <lineage>
        <taxon>Bacteria</taxon>
        <taxon>Pseudomonadati</taxon>
        <taxon>Pseudomonadota</taxon>
        <taxon>Alphaproteobacteria</taxon>
        <taxon>Sphingomonadales</taxon>
        <taxon>Sphingomonadaceae</taxon>
        <taxon>Novosphingobium</taxon>
    </lineage>
</organism>
<proteinExistence type="predicted"/>
<reference evidence="2 3" key="1">
    <citation type="submission" date="2016-05" db="EMBL/GenBank/DDBJ databases">
        <title>Complete genome sequence of Novosphingobium guangzhouense SA925(T).</title>
        <authorList>
            <person name="Sha S."/>
        </authorList>
    </citation>
    <scope>NUCLEOTIDE SEQUENCE [LARGE SCALE GENOMIC DNA]</scope>
    <source>
        <strain evidence="2 3">SA925</strain>
    </source>
</reference>
<keyword evidence="1" id="KW-1133">Transmembrane helix</keyword>
<evidence type="ECO:0000313" key="2">
    <source>
        <dbReference type="EMBL" id="PNU06136.1"/>
    </source>
</evidence>
<accession>A0A2K2G521</accession>
<keyword evidence="1" id="KW-0472">Membrane</keyword>
<keyword evidence="3" id="KW-1185">Reference proteome</keyword>
<evidence type="ECO:0000256" key="1">
    <source>
        <dbReference type="SAM" id="Phobius"/>
    </source>
</evidence>
<dbReference type="AlphaFoldDB" id="A0A2K2G521"/>
<sequence>MLKGVTIRSVLETVFFGKPGATDEERRNYLFWGHPHPRAEHKVILLLAMALTAFAIALIAFDADAAPLLPGQSSSPSDVRNAEPVSRIVVIAPLA</sequence>
<feature type="transmembrane region" description="Helical" evidence="1">
    <location>
        <begin position="43"/>
        <end position="61"/>
    </location>
</feature>